<dbReference type="EMBL" id="FOVH01000015">
    <property type="protein sequence ID" value="SFP61197.1"/>
    <property type="molecule type" value="Genomic_DNA"/>
</dbReference>
<proteinExistence type="inferred from homology"/>
<dbReference type="InterPro" id="IPR002347">
    <property type="entry name" value="SDR_fam"/>
</dbReference>
<dbReference type="Gene3D" id="3.40.50.720">
    <property type="entry name" value="NAD(P)-binding Rossmann-like Domain"/>
    <property type="match status" value="1"/>
</dbReference>
<evidence type="ECO:0000256" key="1">
    <source>
        <dbReference type="ARBA" id="ARBA00006484"/>
    </source>
</evidence>
<dbReference type="eggNOG" id="COG1028">
    <property type="taxonomic scope" value="Bacteria"/>
</dbReference>
<dbReference type="SUPFAM" id="SSF51735">
    <property type="entry name" value="NAD(P)-binding Rossmann-fold domains"/>
    <property type="match status" value="1"/>
</dbReference>
<dbReference type="GO" id="GO:0016616">
    <property type="term" value="F:oxidoreductase activity, acting on the CH-OH group of donors, NAD or NADP as acceptor"/>
    <property type="evidence" value="ECO:0007669"/>
    <property type="project" value="TreeGrafter"/>
</dbReference>
<dbReference type="InterPro" id="IPR036291">
    <property type="entry name" value="NAD(P)-bd_dom_sf"/>
</dbReference>
<accession>A0A1I5RS06</accession>
<protein>
    <submittedName>
        <fullName evidence="3">NAD(P)-dependent dehydrogenase, short-chain alcohol dehydrogenase family</fullName>
    </submittedName>
</protein>
<evidence type="ECO:0000256" key="2">
    <source>
        <dbReference type="RuleBase" id="RU000363"/>
    </source>
</evidence>
<dbReference type="PRINTS" id="PR00081">
    <property type="entry name" value="GDHRDH"/>
</dbReference>
<gene>
    <name evidence="3" type="ORF">SAMN04489713_115220</name>
</gene>
<dbReference type="GO" id="GO:0030497">
    <property type="term" value="P:fatty acid elongation"/>
    <property type="evidence" value="ECO:0007669"/>
    <property type="project" value="TreeGrafter"/>
</dbReference>
<evidence type="ECO:0000313" key="4">
    <source>
        <dbReference type="Proteomes" id="UP000183413"/>
    </source>
</evidence>
<name>A0A1I5RS06_9ACTN</name>
<dbReference type="AlphaFoldDB" id="A0A1I5RS06"/>
<dbReference type="GeneID" id="99654878"/>
<dbReference type="OrthoDB" id="7064009at2"/>
<dbReference type="Pfam" id="PF00106">
    <property type="entry name" value="adh_short"/>
    <property type="match status" value="1"/>
</dbReference>
<dbReference type="PANTHER" id="PTHR42760:SF129">
    <property type="entry name" value="OXIDOREDUCTASE"/>
    <property type="match status" value="1"/>
</dbReference>
<sequence length="231" mass="23861">MRGRVALVTGAAGGIGVATMREMSGRGWRTAGLDLRPAPEADQSVSVDVADEAQVTAAVRRIERELGTVEAVVCGAGHYAIVPVSDIAWADWRRMLRVHLGGLVNVCRVVTPGMVERGRGSVVAVVSDLAVGGGHAEAHYTAANGAMIGFVRSLAAELAPSGVRVNGVAPGPTDTPLLASDSPWRRPSYLQTLPTGRLAAAEEIALATAYLIEDGTFCTGEILSPNAGAVI</sequence>
<dbReference type="STRING" id="1993.SAMN04489713_115220"/>
<dbReference type="Proteomes" id="UP000183413">
    <property type="component" value="Unassembled WGS sequence"/>
</dbReference>
<dbReference type="InParanoid" id="A0A1I5RS06"/>
<dbReference type="PANTHER" id="PTHR42760">
    <property type="entry name" value="SHORT-CHAIN DEHYDROGENASES/REDUCTASES FAMILY MEMBER"/>
    <property type="match status" value="1"/>
</dbReference>
<dbReference type="RefSeq" id="WP_075023636.1">
    <property type="nucleotide sequence ID" value="NZ_CP083237.1"/>
</dbReference>
<reference evidence="3 4" key="1">
    <citation type="submission" date="2016-10" db="EMBL/GenBank/DDBJ databases">
        <authorList>
            <person name="de Groot N.N."/>
        </authorList>
    </citation>
    <scope>NUCLEOTIDE SEQUENCE [LARGE SCALE GENOMIC DNA]</scope>
    <source>
        <strain evidence="3 4">DSM 43067</strain>
    </source>
</reference>
<keyword evidence="4" id="KW-1185">Reference proteome</keyword>
<evidence type="ECO:0000313" key="3">
    <source>
        <dbReference type="EMBL" id="SFP61197.1"/>
    </source>
</evidence>
<comment type="similarity">
    <text evidence="1 2">Belongs to the short-chain dehydrogenases/reductases (SDR) family.</text>
</comment>
<dbReference type="PRINTS" id="PR00080">
    <property type="entry name" value="SDRFAMILY"/>
</dbReference>
<dbReference type="CDD" id="cd05233">
    <property type="entry name" value="SDR_c"/>
    <property type="match status" value="1"/>
</dbReference>
<organism evidence="3 4">
    <name type="scientific">Actinomadura madurae</name>
    <dbReference type="NCBI Taxonomy" id="1993"/>
    <lineage>
        <taxon>Bacteria</taxon>
        <taxon>Bacillati</taxon>
        <taxon>Actinomycetota</taxon>
        <taxon>Actinomycetes</taxon>
        <taxon>Streptosporangiales</taxon>
        <taxon>Thermomonosporaceae</taxon>
        <taxon>Actinomadura</taxon>
    </lineage>
</organism>